<sequence length="194" mass="21212">MIDAVLRGIKAVNRVILIGLGVLLWGGVMIVLLDITLRLAGSSLGGTDEISGYLMAILAAWGMGYTLTALGHIRIEALRDRCGTDLKLVLDVLAIASVAVVVTLIAVKGWPVFERSWLSDSRANTPLETLLWTVQLPWFLGWAWFALVAWVQFLAALVFIVRSEKLRAFDLIGTANELNDLSDDDRSAQRGPQP</sequence>
<dbReference type="Pfam" id="PF04290">
    <property type="entry name" value="DctQ"/>
    <property type="match status" value="1"/>
</dbReference>
<evidence type="ECO:0000313" key="12">
    <source>
        <dbReference type="Proteomes" id="UP000831607"/>
    </source>
</evidence>
<name>A0ABY4AKE3_9BURK</name>
<feature type="transmembrane region" description="Helical" evidence="9">
    <location>
        <begin position="53"/>
        <end position="73"/>
    </location>
</feature>
<keyword evidence="4 9" id="KW-0997">Cell inner membrane</keyword>
<keyword evidence="3" id="KW-1003">Cell membrane</keyword>
<keyword evidence="6 9" id="KW-1133">Transmembrane helix</keyword>
<evidence type="ECO:0000259" key="10">
    <source>
        <dbReference type="Pfam" id="PF04290"/>
    </source>
</evidence>
<reference evidence="11 12" key="1">
    <citation type="submission" date="2020-11" db="EMBL/GenBank/DDBJ databases">
        <title>Algicoccus daihaiensis sp.nov., isolated from Daihai Lake in Inner Mongolia.</title>
        <authorList>
            <person name="Kai J."/>
        </authorList>
    </citation>
    <scope>NUCLEOTIDE SEQUENCE [LARGE SCALE GENOMIC DNA]</scope>
    <source>
        <strain evidence="12">f23</strain>
    </source>
</reference>
<accession>A0ABY4AKE3</accession>
<dbReference type="RefSeq" id="WP_243478110.1">
    <property type="nucleotide sequence ID" value="NZ_CP063982.1"/>
</dbReference>
<evidence type="ECO:0000256" key="1">
    <source>
        <dbReference type="ARBA" id="ARBA00004429"/>
    </source>
</evidence>
<evidence type="ECO:0000256" key="5">
    <source>
        <dbReference type="ARBA" id="ARBA00022692"/>
    </source>
</evidence>
<evidence type="ECO:0000256" key="3">
    <source>
        <dbReference type="ARBA" id="ARBA00022475"/>
    </source>
</evidence>
<comment type="subunit">
    <text evidence="9">The complex comprises the extracytoplasmic solute receptor protein and the two transmembrane proteins.</text>
</comment>
<feature type="transmembrane region" description="Helical" evidence="9">
    <location>
        <begin position="12"/>
        <end position="33"/>
    </location>
</feature>
<feature type="transmembrane region" description="Helical" evidence="9">
    <location>
        <begin position="85"/>
        <end position="107"/>
    </location>
</feature>
<dbReference type="EMBL" id="CP063982">
    <property type="protein sequence ID" value="UOD49865.1"/>
    <property type="molecule type" value="Genomic_DNA"/>
</dbReference>
<evidence type="ECO:0000256" key="4">
    <source>
        <dbReference type="ARBA" id="ARBA00022519"/>
    </source>
</evidence>
<dbReference type="PANTHER" id="PTHR35011:SF10">
    <property type="entry name" value="TRAP TRANSPORTER SMALL PERMEASE PROTEIN"/>
    <property type="match status" value="1"/>
</dbReference>
<keyword evidence="7 9" id="KW-0472">Membrane</keyword>
<proteinExistence type="inferred from homology"/>
<feature type="domain" description="Tripartite ATP-independent periplasmic transporters DctQ component" evidence="10">
    <location>
        <begin position="28"/>
        <end position="156"/>
    </location>
</feature>
<evidence type="ECO:0000256" key="8">
    <source>
        <dbReference type="ARBA" id="ARBA00038436"/>
    </source>
</evidence>
<keyword evidence="12" id="KW-1185">Reference proteome</keyword>
<evidence type="ECO:0000313" key="11">
    <source>
        <dbReference type="EMBL" id="UOD49865.1"/>
    </source>
</evidence>
<evidence type="ECO:0000256" key="7">
    <source>
        <dbReference type="ARBA" id="ARBA00023136"/>
    </source>
</evidence>
<keyword evidence="5 9" id="KW-0812">Transmembrane</keyword>
<dbReference type="PANTHER" id="PTHR35011">
    <property type="entry name" value="2,3-DIKETO-L-GULONATE TRAP TRANSPORTER SMALL PERMEASE PROTEIN YIAM"/>
    <property type="match status" value="1"/>
</dbReference>
<dbReference type="Proteomes" id="UP000831607">
    <property type="component" value="Chromosome"/>
</dbReference>
<dbReference type="InterPro" id="IPR007387">
    <property type="entry name" value="TRAP_DctQ"/>
</dbReference>
<comment type="function">
    <text evidence="9">Part of the tripartite ATP-independent periplasmic (TRAP) transport system.</text>
</comment>
<evidence type="ECO:0000256" key="2">
    <source>
        <dbReference type="ARBA" id="ARBA00022448"/>
    </source>
</evidence>
<gene>
    <name evidence="11" type="ORF">DHf2319_10485</name>
</gene>
<evidence type="ECO:0000256" key="6">
    <source>
        <dbReference type="ARBA" id="ARBA00022989"/>
    </source>
</evidence>
<evidence type="ECO:0000256" key="9">
    <source>
        <dbReference type="RuleBase" id="RU369079"/>
    </source>
</evidence>
<comment type="subcellular location">
    <subcellularLocation>
        <location evidence="1 9">Cell inner membrane</location>
        <topology evidence="1 9">Multi-pass membrane protein</topology>
    </subcellularLocation>
</comment>
<keyword evidence="2 9" id="KW-0813">Transport</keyword>
<dbReference type="InterPro" id="IPR055348">
    <property type="entry name" value="DctQ"/>
</dbReference>
<organism evidence="11 12">
    <name type="scientific">Orrella daihaiensis</name>
    <dbReference type="NCBI Taxonomy" id="2782176"/>
    <lineage>
        <taxon>Bacteria</taxon>
        <taxon>Pseudomonadati</taxon>
        <taxon>Pseudomonadota</taxon>
        <taxon>Betaproteobacteria</taxon>
        <taxon>Burkholderiales</taxon>
        <taxon>Alcaligenaceae</taxon>
        <taxon>Orrella</taxon>
    </lineage>
</organism>
<protein>
    <recommendedName>
        <fullName evidence="9">TRAP transporter small permease protein</fullName>
    </recommendedName>
</protein>
<feature type="transmembrane region" description="Helical" evidence="9">
    <location>
        <begin position="139"/>
        <end position="161"/>
    </location>
</feature>
<comment type="similarity">
    <text evidence="8 9">Belongs to the TRAP transporter small permease family.</text>
</comment>